<feature type="transmembrane region" description="Helical" evidence="1">
    <location>
        <begin position="18"/>
        <end position="36"/>
    </location>
</feature>
<reference evidence="2 3" key="1">
    <citation type="journal article" date="2017" name="Antonie Van Leeuwenhoek">
        <title>Phylogenomic resolution of the bacterial genus Pantoea and its relationship with Erwinia and Tatumella.</title>
        <authorList>
            <person name="Palmer M."/>
            <person name="Steenkamp E.T."/>
            <person name="Coetzee M.P."/>
            <person name="Chan W.Y."/>
            <person name="van Zyl E."/>
            <person name="De Maayer P."/>
            <person name="Coutinho T.A."/>
            <person name="Blom J."/>
            <person name="Smits T.H."/>
            <person name="Duffy B."/>
            <person name="Venter S.N."/>
        </authorList>
    </citation>
    <scope>NUCLEOTIDE SEQUENCE [LARGE SCALE GENOMIC DNA]</scope>
    <source>
        <strain evidence="2 3">LMG 2657</strain>
    </source>
</reference>
<dbReference type="RefSeq" id="WP_084876552.1">
    <property type="nucleotide sequence ID" value="NZ_JAGGMY010000001.1"/>
</dbReference>
<dbReference type="EMBL" id="MLJI01000001">
    <property type="protein sequence ID" value="ORM94726.1"/>
    <property type="molecule type" value="Genomic_DNA"/>
</dbReference>
<evidence type="ECO:0000256" key="1">
    <source>
        <dbReference type="SAM" id="Phobius"/>
    </source>
</evidence>
<gene>
    <name evidence="2" type="ORF">HA50_15805</name>
</gene>
<keyword evidence="1" id="KW-1133">Transmembrane helix</keyword>
<organism evidence="2 3">
    <name type="scientific">Pantoea cypripedii</name>
    <name type="common">Pectobacterium cypripedii</name>
    <name type="synonym">Erwinia cypripedii</name>
    <dbReference type="NCBI Taxonomy" id="55209"/>
    <lineage>
        <taxon>Bacteria</taxon>
        <taxon>Pseudomonadati</taxon>
        <taxon>Pseudomonadota</taxon>
        <taxon>Gammaproteobacteria</taxon>
        <taxon>Enterobacterales</taxon>
        <taxon>Erwiniaceae</taxon>
        <taxon>Pantoea</taxon>
    </lineage>
</organism>
<keyword evidence="3" id="KW-1185">Reference proteome</keyword>
<evidence type="ECO:0000313" key="2">
    <source>
        <dbReference type="EMBL" id="ORM94726.1"/>
    </source>
</evidence>
<keyword evidence="1" id="KW-0472">Membrane</keyword>
<protein>
    <recommendedName>
        <fullName evidence="4">Toxin CptA</fullName>
    </recommendedName>
</protein>
<name>A0A1X1EXG6_PANCY</name>
<dbReference type="Proteomes" id="UP000193749">
    <property type="component" value="Unassembled WGS sequence"/>
</dbReference>
<dbReference type="Pfam" id="PF07254">
    <property type="entry name" value="Cpta_toxin"/>
    <property type="match status" value="1"/>
</dbReference>
<sequence length="138" mass="16390">MNAVRWQCNLHPSRSARALQALMLGCCCVLVVALPWPEMWRWGKVPLLLLLLMEGWRNHRLLQQRRGRLALDQQGHWEWDNSNWRNVRAPGWLPIGVLLVLRNQQGQCRRLWLMYDNMPSGYWRALRAHCFMHTSPEP</sequence>
<evidence type="ECO:0000313" key="3">
    <source>
        <dbReference type="Proteomes" id="UP000193749"/>
    </source>
</evidence>
<dbReference type="AlphaFoldDB" id="A0A1X1EXG6"/>
<dbReference type="OrthoDB" id="7060796at2"/>
<dbReference type="STRING" id="55209.HA50_15805"/>
<comment type="caution">
    <text evidence="2">The sequence shown here is derived from an EMBL/GenBank/DDBJ whole genome shotgun (WGS) entry which is preliminary data.</text>
</comment>
<evidence type="ECO:0008006" key="4">
    <source>
        <dbReference type="Google" id="ProtNLM"/>
    </source>
</evidence>
<accession>A0A1X1EXG6</accession>
<dbReference type="InterPro" id="IPR009883">
    <property type="entry name" value="YgfX"/>
</dbReference>
<keyword evidence="1" id="KW-0812">Transmembrane</keyword>
<proteinExistence type="predicted"/>